<dbReference type="InterPro" id="IPR009100">
    <property type="entry name" value="AcylCoA_DH/oxidase_NM_dom_sf"/>
</dbReference>
<dbReference type="EMBL" id="JBHSIV010000005">
    <property type="protein sequence ID" value="MFC5061817.1"/>
    <property type="molecule type" value="Genomic_DNA"/>
</dbReference>
<dbReference type="SUPFAM" id="SSF47203">
    <property type="entry name" value="Acyl-CoA dehydrogenase C-terminal domain-like"/>
    <property type="match status" value="1"/>
</dbReference>
<dbReference type="InterPro" id="IPR006091">
    <property type="entry name" value="Acyl-CoA_Oxase/DH_mid-dom"/>
</dbReference>
<name>A0ABV9YIV3_9PSEU</name>
<evidence type="ECO:0000259" key="6">
    <source>
        <dbReference type="Pfam" id="PF00441"/>
    </source>
</evidence>
<organism evidence="9 10">
    <name type="scientific">Actinomycetospora atypica</name>
    <dbReference type="NCBI Taxonomy" id="1290095"/>
    <lineage>
        <taxon>Bacteria</taxon>
        <taxon>Bacillati</taxon>
        <taxon>Actinomycetota</taxon>
        <taxon>Actinomycetes</taxon>
        <taxon>Pseudonocardiales</taxon>
        <taxon>Pseudonocardiaceae</taxon>
        <taxon>Actinomycetospora</taxon>
    </lineage>
</organism>
<keyword evidence="3 5" id="KW-0285">Flavoprotein</keyword>
<dbReference type="Gene3D" id="1.10.540.10">
    <property type="entry name" value="Acyl-CoA dehydrogenase/oxidase, N-terminal domain"/>
    <property type="match status" value="1"/>
</dbReference>
<keyword evidence="4 5" id="KW-0274">FAD</keyword>
<comment type="cofactor">
    <cofactor evidence="1 5">
        <name>FAD</name>
        <dbReference type="ChEBI" id="CHEBI:57692"/>
    </cofactor>
</comment>
<dbReference type="Gene3D" id="2.40.110.10">
    <property type="entry name" value="Butyryl-CoA Dehydrogenase, subunit A, domain 2"/>
    <property type="match status" value="1"/>
</dbReference>
<keyword evidence="10" id="KW-1185">Reference proteome</keyword>
<dbReference type="RefSeq" id="WP_378035171.1">
    <property type="nucleotide sequence ID" value="NZ_JBHSIV010000005.1"/>
</dbReference>
<comment type="caution">
    <text evidence="9">The sequence shown here is derived from an EMBL/GenBank/DDBJ whole genome shotgun (WGS) entry which is preliminary data.</text>
</comment>
<feature type="domain" description="Acyl-CoA dehydrogenase/oxidase C-terminal" evidence="6">
    <location>
        <begin position="223"/>
        <end position="373"/>
    </location>
</feature>
<dbReference type="PIRSF" id="PIRSF016578">
    <property type="entry name" value="HsaA"/>
    <property type="match status" value="1"/>
</dbReference>
<proteinExistence type="inferred from homology"/>
<dbReference type="GO" id="GO:0016491">
    <property type="term" value="F:oxidoreductase activity"/>
    <property type="evidence" value="ECO:0007669"/>
    <property type="project" value="UniProtKB-KW"/>
</dbReference>
<dbReference type="PANTHER" id="PTHR43831">
    <property type="entry name" value="ISOBUTYRYL-COA DEHYDROGENASE"/>
    <property type="match status" value="1"/>
</dbReference>
<keyword evidence="5 9" id="KW-0560">Oxidoreductase</keyword>
<evidence type="ECO:0000256" key="3">
    <source>
        <dbReference type="ARBA" id="ARBA00022630"/>
    </source>
</evidence>
<accession>A0ABV9YIV3</accession>
<dbReference type="InterPro" id="IPR036250">
    <property type="entry name" value="AcylCo_DH-like_C"/>
</dbReference>
<dbReference type="Pfam" id="PF02771">
    <property type="entry name" value="Acyl-CoA_dh_N"/>
    <property type="match status" value="1"/>
</dbReference>
<evidence type="ECO:0000259" key="8">
    <source>
        <dbReference type="Pfam" id="PF02771"/>
    </source>
</evidence>
<comment type="similarity">
    <text evidence="2 5">Belongs to the acyl-CoA dehydrogenase family.</text>
</comment>
<feature type="domain" description="Acyl-CoA oxidase/dehydrogenase middle" evidence="7">
    <location>
        <begin position="118"/>
        <end position="208"/>
    </location>
</feature>
<protein>
    <submittedName>
        <fullName evidence="9">Acyl-CoA dehydrogenase family protein</fullName>
        <ecNumber evidence="9">1.-.-.-</ecNumber>
    </submittedName>
</protein>
<evidence type="ECO:0000256" key="1">
    <source>
        <dbReference type="ARBA" id="ARBA00001974"/>
    </source>
</evidence>
<dbReference type="Pfam" id="PF02770">
    <property type="entry name" value="Acyl-CoA_dh_M"/>
    <property type="match status" value="1"/>
</dbReference>
<dbReference type="InterPro" id="IPR013786">
    <property type="entry name" value="AcylCoA_DH/ox_N"/>
</dbReference>
<dbReference type="InterPro" id="IPR052547">
    <property type="entry name" value="Mito_Isobutyryl-CoADH"/>
</dbReference>
<evidence type="ECO:0000313" key="9">
    <source>
        <dbReference type="EMBL" id="MFC5061817.1"/>
    </source>
</evidence>
<dbReference type="Proteomes" id="UP001595947">
    <property type="component" value="Unassembled WGS sequence"/>
</dbReference>
<dbReference type="Pfam" id="PF00441">
    <property type="entry name" value="Acyl-CoA_dh_1"/>
    <property type="match status" value="1"/>
</dbReference>
<reference evidence="10" key="1">
    <citation type="journal article" date="2019" name="Int. J. Syst. Evol. Microbiol.">
        <title>The Global Catalogue of Microorganisms (GCM) 10K type strain sequencing project: providing services to taxonomists for standard genome sequencing and annotation.</title>
        <authorList>
            <consortium name="The Broad Institute Genomics Platform"/>
            <consortium name="The Broad Institute Genome Sequencing Center for Infectious Disease"/>
            <person name="Wu L."/>
            <person name="Ma J."/>
        </authorList>
    </citation>
    <scope>NUCLEOTIDE SEQUENCE [LARGE SCALE GENOMIC DNA]</scope>
    <source>
        <strain evidence="10">CGMCC 4.7093</strain>
    </source>
</reference>
<dbReference type="SUPFAM" id="SSF56645">
    <property type="entry name" value="Acyl-CoA dehydrogenase NM domain-like"/>
    <property type="match status" value="1"/>
</dbReference>
<evidence type="ECO:0000256" key="2">
    <source>
        <dbReference type="ARBA" id="ARBA00009347"/>
    </source>
</evidence>
<evidence type="ECO:0000313" key="10">
    <source>
        <dbReference type="Proteomes" id="UP001595947"/>
    </source>
</evidence>
<dbReference type="InterPro" id="IPR009075">
    <property type="entry name" value="AcylCo_DH/oxidase_C"/>
</dbReference>
<evidence type="ECO:0000259" key="7">
    <source>
        <dbReference type="Pfam" id="PF02770"/>
    </source>
</evidence>
<dbReference type="InterPro" id="IPR046373">
    <property type="entry name" value="Acyl-CoA_Oxase/DH_mid-dom_sf"/>
</dbReference>
<dbReference type="Gene3D" id="1.20.140.10">
    <property type="entry name" value="Butyryl-CoA Dehydrogenase, subunit A, domain 3"/>
    <property type="match status" value="1"/>
</dbReference>
<gene>
    <name evidence="9" type="ORF">ACFPBZ_06345</name>
</gene>
<feature type="domain" description="Acyl-CoA dehydrogenase/oxidase N-terminal" evidence="8">
    <location>
        <begin position="10"/>
        <end position="108"/>
    </location>
</feature>
<evidence type="ECO:0000256" key="5">
    <source>
        <dbReference type="RuleBase" id="RU362125"/>
    </source>
</evidence>
<sequence length="383" mass="38834">MSLTAAPTTSEVLDAATAVVEQTVAPAAAEVDRTGTYPRADVEALAGAGVLGLLSAPEVGGAGGSLADVAAVLETIARTDASTAMVTLMHFAAVSVIEPHGPDDVRREIAGGTHLSTLAFSERGSRSHFWAPVSTATAVDDGVRLDAAKSWVTSAGEADSYVWSSRPVSAEGPMTLWLVPGATPGIAVAGSFDGFGLRGNGSSPMSADGAVVPASARLADDGAGLDVALGTALPTFLVGNAAVSLGLMEALIDEAATHLTTARLDHLGQTLAEQAPTRLAFAALRTKVDTTRAFLADTLAALGSGRPDATLRVLQVKTVSAEAASDVADGVMRLCGGAAFRKELGIERRYRDAMAARVMAPTTEALNDFVGRATLGLPLFGGA</sequence>
<dbReference type="EC" id="1.-.-.-" evidence="9"/>
<evidence type="ECO:0000256" key="4">
    <source>
        <dbReference type="ARBA" id="ARBA00022827"/>
    </source>
</evidence>
<dbReference type="CDD" id="cd00567">
    <property type="entry name" value="ACAD"/>
    <property type="match status" value="1"/>
</dbReference>
<dbReference type="InterPro" id="IPR037069">
    <property type="entry name" value="AcylCoA_DH/ox_N_sf"/>
</dbReference>
<dbReference type="PANTHER" id="PTHR43831:SF1">
    <property type="entry name" value="ISOBUTYRYL-COA DEHYDROGENASE, MITOCHONDRIAL"/>
    <property type="match status" value="1"/>
</dbReference>